<dbReference type="InterPro" id="IPR029068">
    <property type="entry name" value="Glyas_Bleomycin-R_OHBP_Dase"/>
</dbReference>
<protein>
    <submittedName>
        <fullName evidence="2">Catechol 2,3-dioxygenase-like lactoylglutathione lyase family enzyme</fullName>
    </submittedName>
</protein>
<keyword evidence="3" id="KW-1185">Reference proteome</keyword>
<proteinExistence type="predicted"/>
<dbReference type="PROSITE" id="PS51819">
    <property type="entry name" value="VOC"/>
    <property type="match status" value="2"/>
</dbReference>
<feature type="domain" description="VOC" evidence="1">
    <location>
        <begin position="8"/>
        <end position="119"/>
    </location>
</feature>
<dbReference type="SUPFAM" id="SSF54593">
    <property type="entry name" value="Glyoxalase/Bleomycin resistance protein/Dihydroxybiphenyl dioxygenase"/>
    <property type="match status" value="1"/>
</dbReference>
<dbReference type="EMBL" id="JAVDVQ010000018">
    <property type="protein sequence ID" value="MDR7084113.1"/>
    <property type="molecule type" value="Genomic_DNA"/>
</dbReference>
<gene>
    <name evidence="2" type="ORF">J2X01_003421</name>
</gene>
<dbReference type="Gene3D" id="3.10.180.10">
    <property type="entry name" value="2,3-Dihydroxybiphenyl 1,2-Dioxygenase, domain 1"/>
    <property type="match status" value="2"/>
</dbReference>
<reference evidence="2 3" key="1">
    <citation type="submission" date="2023-07" db="EMBL/GenBank/DDBJ databases">
        <title>Sorghum-associated microbial communities from plants grown in Nebraska, USA.</title>
        <authorList>
            <person name="Schachtman D."/>
        </authorList>
    </citation>
    <scope>NUCLEOTIDE SEQUENCE [LARGE SCALE GENOMIC DNA]</scope>
    <source>
        <strain evidence="2 3">BE167</strain>
    </source>
</reference>
<name>A0ABU1UG31_9MICC</name>
<feature type="domain" description="VOC" evidence="1">
    <location>
        <begin position="134"/>
        <end position="247"/>
    </location>
</feature>
<evidence type="ECO:0000259" key="1">
    <source>
        <dbReference type="PROSITE" id="PS51819"/>
    </source>
</evidence>
<dbReference type="RefSeq" id="WP_310060001.1">
    <property type="nucleotide sequence ID" value="NZ_JAVDVQ010000018.1"/>
</dbReference>
<dbReference type="InterPro" id="IPR004360">
    <property type="entry name" value="Glyas_Fos-R_dOase_dom"/>
</dbReference>
<dbReference type="Proteomes" id="UP001252243">
    <property type="component" value="Unassembled WGS sequence"/>
</dbReference>
<evidence type="ECO:0000313" key="3">
    <source>
        <dbReference type="Proteomes" id="UP001252243"/>
    </source>
</evidence>
<accession>A0ABU1UG31</accession>
<dbReference type="CDD" id="cd08343">
    <property type="entry name" value="ED_TypeI_classII_C"/>
    <property type="match status" value="1"/>
</dbReference>
<organism evidence="2 3">
    <name type="scientific">Arthrobacter ginsengisoli</name>
    <dbReference type="NCBI Taxonomy" id="1356565"/>
    <lineage>
        <taxon>Bacteria</taxon>
        <taxon>Bacillati</taxon>
        <taxon>Actinomycetota</taxon>
        <taxon>Actinomycetes</taxon>
        <taxon>Micrococcales</taxon>
        <taxon>Micrococcaceae</taxon>
        <taxon>Arthrobacter</taxon>
    </lineage>
</organism>
<sequence>MSWGLISAMGHVSIQTTDLASSVFDATQILGLRETERTSDAVYLAAGNVHHELVYVESDVNGVDGFGLVAANGDALREIRRRVEDENFTILSNKPRGVGVEDGFSFIGPEGFVFEIYAGMQENIALQQSFGPDRYGHFNFHPRDVGGMMRFLRRVLDFRLSDVIGDDFAYFMRCNPDHHGIALVRGEGTLHHHAWQTQSIADLGKLGDRLNKLGRDLIWGPVRHGAGHNIAAYYVENSGAVVELYTDLEQIYDDARPPVVWGEDENWYNMWGQYRPLDFRNFGLAPVDRQSLSSLHR</sequence>
<evidence type="ECO:0000313" key="2">
    <source>
        <dbReference type="EMBL" id="MDR7084113.1"/>
    </source>
</evidence>
<comment type="caution">
    <text evidence="2">The sequence shown here is derived from an EMBL/GenBank/DDBJ whole genome shotgun (WGS) entry which is preliminary data.</text>
</comment>
<dbReference type="Pfam" id="PF00903">
    <property type="entry name" value="Glyoxalase"/>
    <property type="match status" value="1"/>
</dbReference>
<dbReference type="InterPro" id="IPR037523">
    <property type="entry name" value="VOC_core"/>
</dbReference>